<organism evidence="7 8">
    <name type="scientific">Hymenobacter polaris</name>
    <dbReference type="NCBI Taxonomy" id="2682546"/>
    <lineage>
        <taxon>Bacteria</taxon>
        <taxon>Pseudomonadati</taxon>
        <taxon>Bacteroidota</taxon>
        <taxon>Cytophagia</taxon>
        <taxon>Cytophagales</taxon>
        <taxon>Hymenobacteraceae</taxon>
        <taxon>Hymenobacter</taxon>
    </lineage>
</organism>
<dbReference type="InterPro" id="IPR037157">
    <property type="entry name" value="Acetyltransf_C_sf"/>
</dbReference>
<dbReference type="InterPro" id="IPR029098">
    <property type="entry name" value="Acetyltransf_C"/>
</dbReference>
<dbReference type="InterPro" id="IPR010137">
    <property type="entry name" value="Lipid_A_LpxA"/>
</dbReference>
<dbReference type="Pfam" id="PF13720">
    <property type="entry name" value="Acetyltransf_11"/>
    <property type="match status" value="1"/>
</dbReference>
<comment type="caution">
    <text evidence="7">The sequence shown here is derived from an EMBL/GenBank/DDBJ whole genome shotgun (WGS) entry which is preliminary data.</text>
</comment>
<dbReference type="GO" id="GO:0016020">
    <property type="term" value="C:membrane"/>
    <property type="evidence" value="ECO:0007669"/>
    <property type="project" value="GOC"/>
</dbReference>
<dbReference type="InterPro" id="IPR011004">
    <property type="entry name" value="Trimer_LpxA-like_sf"/>
</dbReference>
<accession>A0A7Y0FKZ3</accession>
<gene>
    <name evidence="7" type="primary">lpxA</name>
    <name evidence="7" type="ORF">HHL22_02190</name>
</gene>
<keyword evidence="1" id="KW-0444">Lipid biosynthesis</keyword>
<dbReference type="GO" id="GO:0009245">
    <property type="term" value="P:lipid A biosynthetic process"/>
    <property type="evidence" value="ECO:0007669"/>
    <property type="project" value="UniProtKB-KW"/>
</dbReference>
<evidence type="ECO:0000256" key="2">
    <source>
        <dbReference type="ARBA" id="ARBA00022556"/>
    </source>
</evidence>
<evidence type="ECO:0000259" key="6">
    <source>
        <dbReference type="Pfam" id="PF13720"/>
    </source>
</evidence>
<sequence>MISPLAHIHPAARLAPGVTVEPFTTIAGDVEIGENTWIGPNVTIMNGARIGAHCQIFPGAVVAAVPQDLKFAGEVTTAEIGDYTVLRECVTVNRGTVERGRTVVGSHVLLQAYVHIAHDCLLGNHIVISNATQMAGHVQVGDWAIIGGTTAIHQFTKIGAHAFIAGGSLVRSDVPPFVKAAREPLTYAGVNTVGMSRRGFSEAQILAMHELYRILYLSGSTQQEALGRIEAEVPASAERDYVVTFVRAAAADRGIIKGPSRRKSEEAE</sequence>
<keyword evidence="2" id="KW-0441">Lipid A biosynthesis</keyword>
<dbReference type="PIRSF" id="PIRSF000456">
    <property type="entry name" value="UDP-GlcNAc_acltr"/>
    <property type="match status" value="1"/>
</dbReference>
<feature type="domain" description="UDP N-acetylglucosamine O-acyltransferase C-terminal" evidence="6">
    <location>
        <begin position="173"/>
        <end position="256"/>
    </location>
</feature>
<evidence type="ECO:0000313" key="8">
    <source>
        <dbReference type="Proteomes" id="UP000559626"/>
    </source>
</evidence>
<keyword evidence="4" id="KW-0443">Lipid metabolism</keyword>
<reference evidence="7 8" key="1">
    <citation type="submission" date="2020-04" db="EMBL/GenBank/DDBJ databases">
        <title>Hymenobacter polaris sp. nov., isolated from Arctic soil.</title>
        <authorList>
            <person name="Dahal R.H."/>
        </authorList>
    </citation>
    <scope>NUCLEOTIDE SEQUENCE [LARGE SCALE GENOMIC DNA]</scope>
    <source>
        <strain evidence="7 8">RP-2-7</strain>
    </source>
</reference>
<dbReference type="EMBL" id="JABBGH010000001">
    <property type="protein sequence ID" value="NML64005.1"/>
    <property type="molecule type" value="Genomic_DNA"/>
</dbReference>
<dbReference type="RefSeq" id="WP_169529332.1">
    <property type="nucleotide sequence ID" value="NZ_JABBGH010000001.1"/>
</dbReference>
<dbReference type="PANTHER" id="PTHR43480">
    <property type="entry name" value="ACYL-[ACYL-CARRIER-PROTEIN]--UDP-N-ACETYLGLUCOSAMINE O-ACYLTRANSFERASE"/>
    <property type="match status" value="1"/>
</dbReference>
<keyword evidence="3 7" id="KW-0808">Transferase</keyword>
<dbReference type="InterPro" id="IPR001451">
    <property type="entry name" value="Hexapep"/>
</dbReference>
<dbReference type="Gene3D" id="1.20.1180.10">
    <property type="entry name" value="Udp N-acetylglucosamine O-acyltransferase, C-terminal domain"/>
    <property type="match status" value="1"/>
</dbReference>
<dbReference type="CDD" id="cd03351">
    <property type="entry name" value="LbH_UDP-GlcNAc_AT"/>
    <property type="match status" value="1"/>
</dbReference>
<evidence type="ECO:0000256" key="5">
    <source>
        <dbReference type="ARBA" id="ARBA00023315"/>
    </source>
</evidence>
<dbReference type="Pfam" id="PF00132">
    <property type="entry name" value="Hexapep"/>
    <property type="match status" value="1"/>
</dbReference>
<dbReference type="SUPFAM" id="SSF51161">
    <property type="entry name" value="Trimeric LpxA-like enzymes"/>
    <property type="match status" value="1"/>
</dbReference>
<dbReference type="NCBIfam" id="NF003657">
    <property type="entry name" value="PRK05289.1"/>
    <property type="match status" value="1"/>
</dbReference>
<keyword evidence="5 7" id="KW-0012">Acyltransferase</keyword>
<protein>
    <submittedName>
        <fullName evidence="7">Acyl-ACP--UDP-N-acetylglucosamine O-acyltransferase</fullName>
        <ecNumber evidence="7">2.3.1.129</ecNumber>
    </submittedName>
</protein>
<keyword evidence="8" id="KW-1185">Reference proteome</keyword>
<dbReference type="GO" id="GO:0008780">
    <property type="term" value="F:acyl-[acyl-carrier-protein]-UDP-N-acetylglucosamine O-acyltransferase activity"/>
    <property type="evidence" value="ECO:0007669"/>
    <property type="project" value="UniProtKB-EC"/>
</dbReference>
<dbReference type="Proteomes" id="UP000559626">
    <property type="component" value="Unassembled WGS sequence"/>
</dbReference>
<evidence type="ECO:0000256" key="3">
    <source>
        <dbReference type="ARBA" id="ARBA00022679"/>
    </source>
</evidence>
<dbReference type="PANTHER" id="PTHR43480:SF1">
    <property type="entry name" value="ACYL-[ACYL-CARRIER-PROTEIN]--UDP-N-ACETYLGLUCOSAMINE O-ACYLTRANSFERASE, MITOCHONDRIAL-RELATED"/>
    <property type="match status" value="1"/>
</dbReference>
<dbReference type="Gene3D" id="2.160.10.10">
    <property type="entry name" value="Hexapeptide repeat proteins"/>
    <property type="match status" value="1"/>
</dbReference>
<dbReference type="EC" id="2.3.1.129" evidence="7"/>
<name>A0A7Y0FKZ3_9BACT</name>
<evidence type="ECO:0000256" key="4">
    <source>
        <dbReference type="ARBA" id="ARBA00023098"/>
    </source>
</evidence>
<evidence type="ECO:0000256" key="1">
    <source>
        <dbReference type="ARBA" id="ARBA00022516"/>
    </source>
</evidence>
<dbReference type="NCBIfam" id="TIGR01852">
    <property type="entry name" value="lipid_A_lpxA"/>
    <property type="match status" value="1"/>
</dbReference>
<dbReference type="AlphaFoldDB" id="A0A7Y0FKZ3"/>
<evidence type="ECO:0000313" key="7">
    <source>
        <dbReference type="EMBL" id="NML64005.1"/>
    </source>
</evidence>
<proteinExistence type="predicted"/>